<dbReference type="AlphaFoldDB" id="A0ABC8RAS2"/>
<dbReference type="PANTHER" id="PTHR33098:SF75">
    <property type="entry name" value="DUF4408 DOMAIN PROTEIN"/>
    <property type="match status" value="1"/>
</dbReference>
<dbReference type="InterPro" id="IPR008480">
    <property type="entry name" value="DUF761_pln"/>
</dbReference>
<dbReference type="Proteomes" id="UP001642360">
    <property type="component" value="Unassembled WGS sequence"/>
</dbReference>
<sequence>MPLTRHLKKSDTWENHGHHVNVDYTPDHVMKSETFKDRTNYDPGSSLSPSPSSGKVRREPSLGQDELNRRVEAFIKKFNDEMRLQRQESLNQYMEMINRGAH</sequence>
<organism evidence="2 3">
    <name type="scientific">Ilex paraguariensis</name>
    <name type="common">yerba mate</name>
    <dbReference type="NCBI Taxonomy" id="185542"/>
    <lineage>
        <taxon>Eukaryota</taxon>
        <taxon>Viridiplantae</taxon>
        <taxon>Streptophyta</taxon>
        <taxon>Embryophyta</taxon>
        <taxon>Tracheophyta</taxon>
        <taxon>Spermatophyta</taxon>
        <taxon>Magnoliopsida</taxon>
        <taxon>eudicotyledons</taxon>
        <taxon>Gunneridae</taxon>
        <taxon>Pentapetalae</taxon>
        <taxon>asterids</taxon>
        <taxon>campanulids</taxon>
        <taxon>Aquifoliales</taxon>
        <taxon>Aquifoliaceae</taxon>
        <taxon>Ilex</taxon>
    </lineage>
</organism>
<evidence type="ECO:0000256" key="1">
    <source>
        <dbReference type="SAM" id="MobiDB-lite"/>
    </source>
</evidence>
<keyword evidence="3" id="KW-1185">Reference proteome</keyword>
<comment type="caution">
    <text evidence="2">The sequence shown here is derived from an EMBL/GenBank/DDBJ whole genome shotgun (WGS) entry which is preliminary data.</text>
</comment>
<evidence type="ECO:0000313" key="2">
    <source>
        <dbReference type="EMBL" id="CAK9141790.1"/>
    </source>
</evidence>
<reference evidence="2 3" key="1">
    <citation type="submission" date="2024-02" db="EMBL/GenBank/DDBJ databases">
        <authorList>
            <person name="Vignale AGUSTIN F."/>
            <person name="Sosa J E."/>
            <person name="Modenutti C."/>
        </authorList>
    </citation>
    <scope>NUCLEOTIDE SEQUENCE [LARGE SCALE GENOMIC DNA]</scope>
</reference>
<accession>A0ABC8RAS2</accession>
<feature type="compositionally biased region" description="Low complexity" evidence="1">
    <location>
        <begin position="43"/>
        <end position="54"/>
    </location>
</feature>
<evidence type="ECO:0000313" key="3">
    <source>
        <dbReference type="Proteomes" id="UP001642360"/>
    </source>
</evidence>
<protein>
    <recommendedName>
        <fullName evidence="4">Cotton fiber protein</fullName>
    </recommendedName>
</protein>
<dbReference type="Pfam" id="PF05553">
    <property type="entry name" value="DUF761"/>
    <property type="match status" value="1"/>
</dbReference>
<feature type="compositionally biased region" description="Basic and acidic residues" evidence="1">
    <location>
        <begin position="9"/>
        <end position="40"/>
    </location>
</feature>
<feature type="region of interest" description="Disordered" evidence="1">
    <location>
        <begin position="1"/>
        <end position="65"/>
    </location>
</feature>
<evidence type="ECO:0008006" key="4">
    <source>
        <dbReference type="Google" id="ProtNLM"/>
    </source>
</evidence>
<dbReference type="EMBL" id="CAUOFW020001174">
    <property type="protein sequence ID" value="CAK9141790.1"/>
    <property type="molecule type" value="Genomic_DNA"/>
</dbReference>
<proteinExistence type="predicted"/>
<name>A0ABC8RAS2_9AQUA</name>
<gene>
    <name evidence="2" type="ORF">ILEXP_LOCUS9415</name>
</gene>
<feature type="compositionally biased region" description="Basic and acidic residues" evidence="1">
    <location>
        <begin position="56"/>
        <end position="65"/>
    </location>
</feature>
<dbReference type="PANTHER" id="PTHR33098">
    <property type="entry name" value="COTTON FIBER (DUF761)"/>
    <property type="match status" value="1"/>
</dbReference>